<dbReference type="Proteomes" id="UP000268192">
    <property type="component" value="Chromosome"/>
</dbReference>
<reference evidence="1 2" key="1">
    <citation type="submission" date="2018-09" db="EMBL/GenBank/DDBJ databases">
        <title>Marinorhizobium profundi gen. nov., sp. nov., isolated from a deep-sea sediment sample from the New Britain Trench and proposal of Marinorhizobiaceae fam. nov. in the order Rhizobiales of the class Alphaproteobacteria.</title>
        <authorList>
            <person name="Cao J."/>
        </authorList>
    </citation>
    <scope>NUCLEOTIDE SEQUENCE [LARGE SCALE GENOMIC DNA]</scope>
    <source>
        <strain evidence="1 2">WS11</strain>
    </source>
</reference>
<dbReference type="EMBL" id="CP032509">
    <property type="protein sequence ID" value="AZN72121.1"/>
    <property type="molecule type" value="Genomic_DNA"/>
</dbReference>
<dbReference type="InterPro" id="IPR015001">
    <property type="entry name" value="DUF1850"/>
</dbReference>
<evidence type="ECO:0000313" key="2">
    <source>
        <dbReference type="Proteomes" id="UP000268192"/>
    </source>
</evidence>
<dbReference type="Pfam" id="PF08905">
    <property type="entry name" value="DUF1850"/>
    <property type="match status" value="1"/>
</dbReference>
<protein>
    <submittedName>
        <fullName evidence="1">DUF1850 domain-containing protein</fullName>
    </submittedName>
</protein>
<organism evidence="1 2">
    <name type="scientific">Georhizobium profundi</name>
    <dbReference type="NCBI Taxonomy" id="2341112"/>
    <lineage>
        <taxon>Bacteria</taxon>
        <taxon>Pseudomonadati</taxon>
        <taxon>Pseudomonadota</taxon>
        <taxon>Alphaproteobacteria</taxon>
        <taxon>Hyphomicrobiales</taxon>
        <taxon>Rhizobiaceae</taxon>
        <taxon>Georhizobium</taxon>
    </lineage>
</organism>
<accession>A0A3Q8XPB4</accession>
<name>A0A3Q8XPB4_9HYPH</name>
<dbReference type="KEGG" id="abaw:D5400_13315"/>
<gene>
    <name evidence="1" type="ORF">D5400_13315</name>
</gene>
<keyword evidence="2" id="KW-1185">Reference proteome</keyword>
<dbReference type="OrthoDB" id="5298197at2"/>
<sequence length="146" mass="15981">MVARPQEPRAGHGRRRMSLCLSAAGKTVALALEAFSLVWTHSVEKTEWREEWRIADGLLVIERAHVQGTGAGMEIPAGAQLIDRAWVYEPDLSPRPSVIFSDAGQGSDWQICAMHRCRAMGTLLPVSGTILEMKACNGPGQPLFED</sequence>
<dbReference type="AlphaFoldDB" id="A0A3Q8XPB4"/>
<evidence type="ECO:0000313" key="1">
    <source>
        <dbReference type="EMBL" id="AZN72121.1"/>
    </source>
</evidence>
<proteinExistence type="predicted"/>